<dbReference type="Pfam" id="PF20434">
    <property type="entry name" value="BD-FAE"/>
    <property type="match status" value="1"/>
</dbReference>
<evidence type="ECO:0000259" key="3">
    <source>
        <dbReference type="Pfam" id="PF20434"/>
    </source>
</evidence>
<accession>A0A3D8LHB7</accession>
<evidence type="ECO:0000313" key="4">
    <source>
        <dbReference type="EMBL" id="RDV16823.1"/>
    </source>
</evidence>
<comment type="caution">
    <text evidence="4">The sequence shown here is derived from an EMBL/GenBank/DDBJ whole genome shotgun (WGS) entry which is preliminary data.</text>
</comment>
<feature type="chain" id="PRO_5017538958" evidence="2">
    <location>
        <begin position="23"/>
        <end position="301"/>
    </location>
</feature>
<dbReference type="Gene3D" id="3.40.50.1820">
    <property type="entry name" value="alpha/beta hydrolase"/>
    <property type="match status" value="1"/>
</dbReference>
<keyword evidence="1 4" id="KW-0378">Hydrolase</keyword>
<dbReference type="SUPFAM" id="SSF53474">
    <property type="entry name" value="alpha/beta-Hydrolases"/>
    <property type="match status" value="1"/>
</dbReference>
<dbReference type="PANTHER" id="PTHR48081:SF33">
    <property type="entry name" value="KYNURENINE FORMAMIDASE"/>
    <property type="match status" value="1"/>
</dbReference>
<dbReference type="Proteomes" id="UP000256708">
    <property type="component" value="Unassembled WGS sequence"/>
</dbReference>
<feature type="domain" description="BD-FAE-like" evidence="3">
    <location>
        <begin position="63"/>
        <end position="256"/>
    </location>
</feature>
<feature type="signal peptide" evidence="2">
    <location>
        <begin position="1"/>
        <end position="22"/>
    </location>
</feature>
<keyword evidence="2" id="KW-0732">Signal</keyword>
<name>A0A3D8LHB7_9BACT</name>
<gene>
    <name evidence="4" type="ORF">DXT99_03325</name>
</gene>
<evidence type="ECO:0000313" key="5">
    <source>
        <dbReference type="Proteomes" id="UP000256708"/>
    </source>
</evidence>
<dbReference type="OrthoDB" id="9809549at2"/>
<reference evidence="5" key="1">
    <citation type="submission" date="2018-08" db="EMBL/GenBank/DDBJ databases">
        <authorList>
            <person name="Liu Z.-W."/>
            <person name="Du Z.-J."/>
        </authorList>
    </citation>
    <scope>NUCLEOTIDE SEQUENCE [LARGE SCALE GENOMIC DNA]</scope>
    <source>
        <strain evidence="5">H4X</strain>
    </source>
</reference>
<organism evidence="4 5">
    <name type="scientific">Pontibacter diazotrophicus</name>
    <dbReference type="NCBI Taxonomy" id="1400979"/>
    <lineage>
        <taxon>Bacteria</taxon>
        <taxon>Pseudomonadati</taxon>
        <taxon>Bacteroidota</taxon>
        <taxon>Cytophagia</taxon>
        <taxon>Cytophagales</taxon>
        <taxon>Hymenobacteraceae</taxon>
        <taxon>Pontibacter</taxon>
    </lineage>
</organism>
<dbReference type="EMBL" id="QRGR01000003">
    <property type="protein sequence ID" value="RDV16823.1"/>
    <property type="molecule type" value="Genomic_DNA"/>
</dbReference>
<evidence type="ECO:0000256" key="2">
    <source>
        <dbReference type="SAM" id="SignalP"/>
    </source>
</evidence>
<dbReference type="PANTHER" id="PTHR48081">
    <property type="entry name" value="AB HYDROLASE SUPERFAMILY PROTEIN C4A8.06C"/>
    <property type="match status" value="1"/>
</dbReference>
<dbReference type="InterPro" id="IPR049492">
    <property type="entry name" value="BD-FAE-like_dom"/>
</dbReference>
<protein>
    <submittedName>
        <fullName evidence="4">Alpha/beta fold hydrolase</fullName>
    </submittedName>
</protein>
<dbReference type="InterPro" id="IPR050300">
    <property type="entry name" value="GDXG_lipolytic_enzyme"/>
</dbReference>
<sequence>MLRIASIFILTLTVLTTTPLFAQEQQPNLVTWQEIAALPVPPADKTISYGPDTLQFGELRLPEGEGSFPVVVVVHGGCWLSAYDRQYMAHLSEQLTQAGYATWNLEFRRVGDAGGGWPGTFLDVAKGADYVRELAKEYPLNTKKVVVIGHSAGGHLALWLAARHNLPKSSPLYTKKPLKLTGVVSLAGIPDLASYSHQKGSCNEAVPELMDGMPAEQPARYADASPIALLPLRVPSRLIQGALDPIVPVTQSQEFAIRAKANGDDAELILLKKAGHFDLVAPHSPVYEQVERAVQELIRQK</sequence>
<keyword evidence="5" id="KW-1185">Reference proteome</keyword>
<proteinExistence type="predicted"/>
<dbReference type="GO" id="GO:0016787">
    <property type="term" value="F:hydrolase activity"/>
    <property type="evidence" value="ECO:0007669"/>
    <property type="project" value="UniProtKB-KW"/>
</dbReference>
<dbReference type="RefSeq" id="WP_115564097.1">
    <property type="nucleotide sequence ID" value="NZ_QRGR01000003.1"/>
</dbReference>
<dbReference type="AlphaFoldDB" id="A0A3D8LHB7"/>
<evidence type="ECO:0000256" key="1">
    <source>
        <dbReference type="ARBA" id="ARBA00022801"/>
    </source>
</evidence>
<dbReference type="InterPro" id="IPR029058">
    <property type="entry name" value="AB_hydrolase_fold"/>
</dbReference>